<evidence type="ECO:0000313" key="3">
    <source>
        <dbReference type="Proteomes" id="UP000265715"/>
    </source>
</evidence>
<dbReference type="EMBL" id="QXDL01000157">
    <property type="protein sequence ID" value="RIH81661.1"/>
    <property type="molecule type" value="Genomic_DNA"/>
</dbReference>
<keyword evidence="3" id="KW-1185">Reference proteome</keyword>
<proteinExistence type="predicted"/>
<comment type="caution">
    <text evidence="2">The sequence shown here is derived from an EMBL/GenBank/DDBJ whole genome shotgun (WGS) entry which is preliminary data.</text>
</comment>
<name>A0A399EHA9_9DEIN</name>
<keyword evidence="2" id="KW-0449">Lipoprotein</keyword>
<evidence type="ECO:0000313" key="2">
    <source>
        <dbReference type="EMBL" id="RIH81661.1"/>
    </source>
</evidence>
<dbReference type="Proteomes" id="UP000265715">
    <property type="component" value="Unassembled WGS sequence"/>
</dbReference>
<feature type="domain" description="Bacterial transcriptional activator" evidence="1">
    <location>
        <begin position="704"/>
        <end position="826"/>
    </location>
</feature>
<sequence>MLPTRLRSRLEHAPRLVVAPVALGFGQAELAEWARASGRRAGPDLEALRGCAALWLPRSRREAQHAGGWALEDTLFLSEAELTWSLEEWEQQLPQASAEFRRSSFEAAGGWPEGLRLCRQLQEAAPQDLAGHPLVQAHLRRLVPAPDLAALERLARLPLIVPELAEAPQAEVADLYDRGYLYRQGGALALPRLLQQALAPHPDPGLSRELARRLREQGERDLALEALRRARLWPEYLESLAHTLQAQTPEGELRRLLAPVPEALHGHPAFLYLVGLLERVRGELGGANRCYQAAFARAEGELRGRIGNARAVVLAMLGRPEEALQTLESVAPDTLNARLQGEIQHNRAGLLLEARRYAEAEASLKQAIAAFREAGEYRLEARSAHLLALFYHERGLLTEARRRYQEALDLLAHLGQPTGLVRVNLAETLLLQGEAPAAEAQLDSAQAEAEPAGQQRVLGYVRVNRALAALLRGQREPARALLEDVLRQPDLEVRLRAEAELLLARLLRLEGQPEAAVGHAEAALPVGLRAELELALLGERSLDSLVGRARAEEARLELALALLHRGRPEDLREALDLILTQQYRALLDDPDLAARLAPLAAKDPALRALFPLELSTFGPCTLRFLGRTYTEAAFPTRKSLALLIRLALADGPQRREALAELFWADAGNPVGSLQTAIYHLNRTLGQKVVEGGRGILELAFPVRLDLTAFERAAQEALRLPSSLQPPALRKALELAQGEPLASFPEWFAEERAAAEALRARLLRRLVELTAAENPQAAIEHLQALVRLEPYDLEARRQLIRLYRSAGEGELARREEERLQQLERELG</sequence>
<dbReference type="OrthoDB" id="64695at2"/>
<dbReference type="SMART" id="SM01043">
    <property type="entry name" value="BTAD"/>
    <property type="match status" value="1"/>
</dbReference>
<dbReference type="SUPFAM" id="SSF48452">
    <property type="entry name" value="TPR-like"/>
    <property type="match status" value="2"/>
</dbReference>
<dbReference type="PANTHER" id="PTHR35807">
    <property type="entry name" value="TRANSCRIPTIONAL REGULATOR REDD-RELATED"/>
    <property type="match status" value="1"/>
</dbReference>
<dbReference type="InterPro" id="IPR005158">
    <property type="entry name" value="BTAD"/>
</dbReference>
<dbReference type="Gene3D" id="1.25.40.10">
    <property type="entry name" value="Tetratricopeptide repeat domain"/>
    <property type="match status" value="3"/>
</dbReference>
<protein>
    <submittedName>
        <fullName evidence="2">Putative PEP-CTERM system TPR-repeat lipoprotein</fullName>
    </submittedName>
</protein>
<accession>A0A399EHA9</accession>
<reference evidence="2 3" key="1">
    <citation type="submission" date="2018-08" db="EMBL/GenBank/DDBJ databases">
        <title>Meiothermus terrae DSM 26712 genome sequencing project.</title>
        <authorList>
            <person name="Da Costa M.S."/>
            <person name="Albuquerque L."/>
            <person name="Raposo P."/>
            <person name="Froufe H.J.C."/>
            <person name="Barroso C.S."/>
            <person name="Egas C."/>
        </authorList>
    </citation>
    <scope>NUCLEOTIDE SEQUENCE [LARGE SCALE GENOMIC DNA]</scope>
    <source>
        <strain evidence="2 3">DSM 26712</strain>
    </source>
</reference>
<organism evidence="2 3">
    <name type="scientific">Calidithermus terrae</name>
    <dbReference type="NCBI Taxonomy" id="1408545"/>
    <lineage>
        <taxon>Bacteria</taxon>
        <taxon>Thermotogati</taxon>
        <taxon>Deinococcota</taxon>
        <taxon>Deinococci</taxon>
        <taxon>Thermales</taxon>
        <taxon>Thermaceae</taxon>
        <taxon>Calidithermus</taxon>
    </lineage>
</organism>
<evidence type="ECO:0000259" key="1">
    <source>
        <dbReference type="SMART" id="SM01043"/>
    </source>
</evidence>
<dbReference type="RefSeq" id="WP_119315992.1">
    <property type="nucleotide sequence ID" value="NZ_QXDL01000157.1"/>
</dbReference>
<dbReference type="InterPro" id="IPR051677">
    <property type="entry name" value="AfsR-DnrI-RedD_regulator"/>
</dbReference>
<gene>
    <name evidence="2" type="ORF">Mterra_03031</name>
</gene>
<dbReference type="AlphaFoldDB" id="A0A399EHA9"/>
<dbReference type="Pfam" id="PF13424">
    <property type="entry name" value="TPR_12"/>
    <property type="match status" value="1"/>
</dbReference>
<dbReference type="InterPro" id="IPR011990">
    <property type="entry name" value="TPR-like_helical_dom_sf"/>
</dbReference>